<dbReference type="Pfam" id="PF00550">
    <property type="entry name" value="PP-binding"/>
    <property type="match status" value="1"/>
</dbReference>
<dbReference type="InterPro" id="IPR014030">
    <property type="entry name" value="Ketoacyl_synth_N"/>
</dbReference>
<sequence length="1839" mass="205655">METQDEIAIVGIGCNFPGGEGIDNFWQVLIEGKNYVQEIPPERFDTRDWFNAFDNRLFGINDVEAECMDPQQKLLLECTYRALEDAGVTREDMNGSKTGVFIGMMNRDYLLRSIRSTTEISHYDATGAAMSIAANRISYTFNLTGPSIAIDTACSSFHYALHLALQAIKQGDCEAALCGAVNCIIEPQVFIPLSKAKLISPEGVSKPFSTKGDGYGRGEGCGAQEDFSKIWGVISMSTINHNGRSVTPITRPSQQQQENLLLSIYPAHVNPSMIQYIEAHGTGTPAGDPVEAESIGNVIGKKRASNLPPLKIGSVKGNIGHTESAAGAAGLIKVLLMMHHGKIVPSLHFSESTTSINTKKLNLSVPTTVEKWDESSEFGRIAGVNSFGVGGTNAHVVVRQFKQTQVLPSVKRLVELVPISAASGNSLKLTMEDTARYLKTRDGMALSNLAYTSACRRSHVNYKYRKAFVVSSFQQLERELRSGAEMETAPAKKPLQLIFVFSGNGLNLKGVFETLSKSEPVFRDKSKDKDNIAFVEIGPKRALQRYIQEILGIQTKVFPSLQIFKEHETLLNLVKALFELGLNPNWEHIFEGYQGIPTAYPRYQFDHKKLLSFNNMVRQTTERPANLNHLLIHNVSNDNTEFRTSVSQALTPYLYEHKHNGIAIVPGAFFVELALAAVLTVSRPKVPVNLFQLSIKFTLPCVLSEGSLDLKVKLDSQKEGSDFKILSSSSGAVFALGRIKQNPEVCLEEKSISYKDIFQRCKTFVSKDAVYETLSRSGFQYGSAFKQVSDVFYSEELKEAITNIKVNKQTREEMHEFFIHPVLLDCFLHMTGLMTLKAFKNAIGFPSSINSFVIVRPLEEEMMIYLKVNKSVENYFEFCGCFTDKHGFVLVEMKRVGITVIKETSKNENNLLFENKWKETEHSPMIQTSGETLRFTVFADKMGVSQQLKKYLHKNSNFLMYEEWEKLLECRSSESPSQDKVKLDVQECSDVLFMWGIQRLNERNSDTIVASLSKCCEAFRQLIIALKEKNNSQSSIKIITYRTVDKNVDHINPGFALYGMARCCMLEATGITFQMIDISSTSTVDILALVDVLGGYKAELYPEIWINQGNIYTSEIRRTQIKDTIYNNPSQSIHHHSELEPFSLYTCEPNEARDIFAELADNTNFPLDNHSVELEIEKINIHTEDYYPVSVCSSNFGKTLYWNSQTVGKYKLLALDYSGTVVATGTEVKKLKVGDHIVSCYPVAASSKVIIPETVCFNTRKFPCFEMVPCMSFFRIAWEIVHLMLPKIKQNGSLGIISTEPESVLCKVLTHSAQEAGLKTVCTILDSTLEERVAQCNALVFLPPLERLPKDILAHLLHLQDVVVIQDNYHSECLRSLIGSDHENFKIHVISLATIFQKASLKHSQKAFSNWLKSIQLKQFKNMSCSIFQHAENSEMTDTAAASTFARRSVSLAVLKGDMHKSCISNIPMYESKKKMFQKNAVYIVTGGLTGLGFETVKFIAQNGGGCIVILSRRKPSLEKQQEISNLQNQNEWSRIVSLQCNIIFKPEVVRAMSSISKIFPNCPIKGIFHSAMVLHDGVMEALNIDTFEKVLSPKVAGAINLHCVSQGQELDYFVCYSSVSSFLGNSMQANYAAANSFLDLFCHYRRNYGLSGQSINWGALNLGVLQNQNQIQNLLESKGILILQSNEVYESLKKSLILNNPQQAVVKLNFTTFTSYYFLRYPSFKSRMSAIMVELIGNNVELLEQNVAHDLAPRKAEDYVLSLVSQLTGTDSNDIAMNTSLFSAGIDSMLAMTLQHNIFQELKVEVPLVKLLDPETTVLSLASFVEEISTGDRLAIRE</sequence>
<dbReference type="PROSITE" id="PS50075">
    <property type="entry name" value="CARRIER"/>
    <property type="match status" value="1"/>
</dbReference>
<dbReference type="SUPFAM" id="SSF53901">
    <property type="entry name" value="Thiolase-like"/>
    <property type="match status" value="1"/>
</dbReference>
<dbReference type="PROSITE" id="PS52004">
    <property type="entry name" value="KS3_2"/>
    <property type="match status" value="1"/>
</dbReference>
<dbReference type="InterPro" id="IPR001227">
    <property type="entry name" value="Ac_transferase_dom_sf"/>
</dbReference>
<dbReference type="Gene3D" id="3.40.366.10">
    <property type="entry name" value="Malonyl-Coenzyme A Acyl Carrier Protein, domain 2"/>
    <property type="match status" value="2"/>
</dbReference>
<dbReference type="InterPro" id="IPR009081">
    <property type="entry name" value="PP-bd_ACP"/>
</dbReference>
<dbReference type="Gene3D" id="3.30.70.3290">
    <property type="match status" value="2"/>
</dbReference>
<evidence type="ECO:0000256" key="1">
    <source>
        <dbReference type="ARBA" id="ARBA00022450"/>
    </source>
</evidence>
<dbReference type="InterPro" id="IPR049552">
    <property type="entry name" value="PKS_DH_N"/>
</dbReference>
<dbReference type="InterPro" id="IPR020841">
    <property type="entry name" value="PKS_Beta-ketoAc_synthase_dom"/>
</dbReference>
<dbReference type="SUPFAM" id="SSF51735">
    <property type="entry name" value="NAD(P)-binding Rossmann-fold domains"/>
    <property type="match status" value="1"/>
</dbReference>
<feature type="active site" description="Proton acceptor; for dehydratase activity" evidence="4">
    <location>
        <position position="657"/>
    </location>
</feature>
<feature type="domain" description="PKS/mFAS DH" evidence="7">
    <location>
        <begin position="624"/>
        <end position="907"/>
    </location>
</feature>
<dbReference type="CDD" id="cd00833">
    <property type="entry name" value="PKS"/>
    <property type="match status" value="1"/>
</dbReference>
<dbReference type="InterPro" id="IPR011032">
    <property type="entry name" value="GroES-like_sf"/>
</dbReference>
<dbReference type="InterPro" id="IPR042104">
    <property type="entry name" value="PKS_dehydratase_sf"/>
</dbReference>
<dbReference type="SMART" id="SM00822">
    <property type="entry name" value="PKS_KR"/>
    <property type="match status" value="1"/>
</dbReference>
<dbReference type="Pfam" id="PF00109">
    <property type="entry name" value="ketoacyl-synt"/>
    <property type="match status" value="1"/>
</dbReference>
<dbReference type="SUPFAM" id="SSF50129">
    <property type="entry name" value="GroES-like"/>
    <property type="match status" value="1"/>
</dbReference>
<evidence type="ECO:0000259" key="7">
    <source>
        <dbReference type="PROSITE" id="PS52019"/>
    </source>
</evidence>
<dbReference type="InterPro" id="IPR013968">
    <property type="entry name" value="PKS_KR"/>
</dbReference>
<feature type="region of interest" description="C-terminal hotdog fold" evidence="4">
    <location>
        <begin position="762"/>
        <end position="907"/>
    </location>
</feature>
<dbReference type="Proteomes" id="UP000826234">
    <property type="component" value="Unassembled WGS sequence"/>
</dbReference>
<dbReference type="InterPro" id="IPR050444">
    <property type="entry name" value="Polyketide_Synthase"/>
</dbReference>
<evidence type="ECO:0000259" key="5">
    <source>
        <dbReference type="PROSITE" id="PS50075"/>
    </source>
</evidence>
<dbReference type="Gene3D" id="3.40.47.10">
    <property type="match status" value="1"/>
</dbReference>
<keyword evidence="2" id="KW-0597">Phosphoprotein</keyword>
<dbReference type="Pfam" id="PF08659">
    <property type="entry name" value="KR"/>
    <property type="match status" value="1"/>
</dbReference>
<comment type="caution">
    <text evidence="8">The sequence shown here is derived from an EMBL/GenBank/DDBJ whole genome shotgun (WGS) entry which is preliminary data.</text>
</comment>
<keyword evidence="1" id="KW-0596">Phosphopantetheine</keyword>
<dbReference type="Gene3D" id="1.10.1200.10">
    <property type="entry name" value="ACP-like"/>
    <property type="match status" value="1"/>
</dbReference>
<feature type="domain" description="Ketosynthase family 3 (KS3)" evidence="6">
    <location>
        <begin position="4"/>
        <end position="400"/>
    </location>
</feature>
<feature type="active site" description="Proton donor; for dehydratase activity" evidence="4">
    <location>
        <position position="825"/>
    </location>
</feature>
<accession>A0ABQ7TCV8</accession>
<feature type="region of interest" description="N-terminal hotdog fold" evidence="4">
    <location>
        <begin position="624"/>
        <end position="746"/>
    </location>
</feature>
<evidence type="ECO:0000256" key="3">
    <source>
        <dbReference type="ARBA" id="ARBA00022679"/>
    </source>
</evidence>
<evidence type="ECO:0000256" key="4">
    <source>
        <dbReference type="PROSITE-ProRule" id="PRU01363"/>
    </source>
</evidence>
<gene>
    <name evidence="8" type="ORF">JD844_003341</name>
</gene>
<dbReference type="InterPro" id="IPR014031">
    <property type="entry name" value="Ketoacyl_synth_C"/>
</dbReference>
<dbReference type="InterPro" id="IPR036291">
    <property type="entry name" value="NAD(P)-bd_dom_sf"/>
</dbReference>
<dbReference type="SMART" id="SM00825">
    <property type="entry name" value="PKS_KS"/>
    <property type="match status" value="1"/>
</dbReference>
<evidence type="ECO:0000313" key="8">
    <source>
        <dbReference type="EMBL" id="KAH0627537.1"/>
    </source>
</evidence>
<evidence type="ECO:0000256" key="2">
    <source>
        <dbReference type="ARBA" id="ARBA00022553"/>
    </source>
</evidence>
<dbReference type="SUPFAM" id="SSF47336">
    <property type="entry name" value="ACP-like"/>
    <property type="match status" value="1"/>
</dbReference>
<keyword evidence="3" id="KW-0808">Transferase</keyword>
<dbReference type="PANTHER" id="PTHR45681:SF8">
    <property type="entry name" value="CARRIER DOMAIN-CONTAINING PROTEIN"/>
    <property type="match status" value="1"/>
</dbReference>
<dbReference type="PANTHER" id="PTHR45681">
    <property type="entry name" value="POLYKETIDE SYNTHASE 44-RELATED"/>
    <property type="match status" value="1"/>
</dbReference>
<dbReference type="InterPro" id="IPR032821">
    <property type="entry name" value="PKS_assoc"/>
</dbReference>
<evidence type="ECO:0008006" key="10">
    <source>
        <dbReference type="Google" id="ProtNLM"/>
    </source>
</evidence>
<dbReference type="Gene3D" id="3.10.129.110">
    <property type="entry name" value="Polyketide synthase dehydratase"/>
    <property type="match status" value="1"/>
</dbReference>
<organism evidence="8 9">
    <name type="scientific">Phrynosoma platyrhinos</name>
    <name type="common">Desert horned lizard</name>
    <dbReference type="NCBI Taxonomy" id="52577"/>
    <lineage>
        <taxon>Eukaryota</taxon>
        <taxon>Metazoa</taxon>
        <taxon>Chordata</taxon>
        <taxon>Craniata</taxon>
        <taxon>Vertebrata</taxon>
        <taxon>Euteleostomi</taxon>
        <taxon>Lepidosauria</taxon>
        <taxon>Squamata</taxon>
        <taxon>Bifurcata</taxon>
        <taxon>Unidentata</taxon>
        <taxon>Episquamata</taxon>
        <taxon>Toxicofera</taxon>
        <taxon>Iguania</taxon>
        <taxon>Phrynosomatidae</taxon>
        <taxon>Phrynosomatinae</taxon>
        <taxon>Phrynosoma</taxon>
    </lineage>
</organism>
<name>A0ABQ7TCV8_PHRPL</name>
<protein>
    <recommendedName>
        <fullName evidence="10">Carrier domain-containing protein</fullName>
    </recommendedName>
</protein>
<dbReference type="PROSITE" id="PS52019">
    <property type="entry name" value="PKS_MFAS_DH"/>
    <property type="match status" value="1"/>
</dbReference>
<reference evidence="8 9" key="1">
    <citation type="journal article" date="2022" name="Gigascience">
        <title>A chromosome-level genome assembly and annotation of the desert horned lizard, Phrynosoma platyrhinos, provides insight into chromosomal rearrangements among reptiles.</title>
        <authorList>
            <person name="Koochekian N."/>
            <person name="Ascanio A."/>
            <person name="Farleigh K."/>
            <person name="Card D.C."/>
            <person name="Schield D.R."/>
            <person name="Castoe T.A."/>
            <person name="Jezkova T."/>
        </authorList>
    </citation>
    <scope>NUCLEOTIDE SEQUENCE [LARGE SCALE GENOMIC DNA]</scope>
    <source>
        <strain evidence="8">NK-2021</strain>
    </source>
</reference>
<dbReference type="InterPro" id="IPR036736">
    <property type="entry name" value="ACP-like_sf"/>
</dbReference>
<dbReference type="Pfam" id="PF21089">
    <property type="entry name" value="PKS_DH_N"/>
    <property type="match status" value="1"/>
</dbReference>
<dbReference type="InterPro" id="IPR049551">
    <property type="entry name" value="PKS_DH_C"/>
</dbReference>
<proteinExistence type="predicted"/>
<dbReference type="Pfam" id="PF16197">
    <property type="entry name" value="KAsynt_C_assoc"/>
    <property type="match status" value="1"/>
</dbReference>
<dbReference type="Pfam" id="PF02801">
    <property type="entry name" value="Ketoacyl-synt_C"/>
    <property type="match status" value="1"/>
</dbReference>
<dbReference type="InterPro" id="IPR016039">
    <property type="entry name" value="Thiolase-like"/>
</dbReference>
<dbReference type="InterPro" id="IPR049900">
    <property type="entry name" value="PKS_mFAS_DH"/>
</dbReference>
<feature type="domain" description="Carrier" evidence="5">
    <location>
        <begin position="1755"/>
        <end position="1830"/>
    </location>
</feature>
<dbReference type="Gene3D" id="3.40.50.720">
    <property type="entry name" value="NAD(P)-binding Rossmann-like Domain"/>
    <property type="match status" value="1"/>
</dbReference>
<dbReference type="InterPro" id="IPR057326">
    <property type="entry name" value="KR_dom"/>
</dbReference>
<evidence type="ECO:0000259" key="6">
    <source>
        <dbReference type="PROSITE" id="PS52004"/>
    </source>
</evidence>
<dbReference type="EMBL" id="JAIPUX010000521">
    <property type="protein sequence ID" value="KAH0627537.1"/>
    <property type="molecule type" value="Genomic_DNA"/>
</dbReference>
<evidence type="ECO:0000313" key="9">
    <source>
        <dbReference type="Proteomes" id="UP000826234"/>
    </source>
</evidence>
<dbReference type="Pfam" id="PF14765">
    <property type="entry name" value="PS-DH"/>
    <property type="match status" value="1"/>
</dbReference>
<keyword evidence="9" id="KW-1185">Reference proteome</keyword>